<dbReference type="GO" id="GO:0045892">
    <property type="term" value="P:negative regulation of DNA-templated transcription"/>
    <property type="evidence" value="ECO:0007669"/>
    <property type="project" value="UniProtKB-ARBA"/>
</dbReference>
<dbReference type="GO" id="GO:0046872">
    <property type="term" value="F:metal ion binding"/>
    <property type="evidence" value="ECO:0007669"/>
    <property type="project" value="InterPro"/>
</dbReference>
<gene>
    <name evidence="1" type="ORF">A2W05_06930</name>
</gene>
<dbReference type="AlphaFoldDB" id="A0A1F7RYK5"/>
<organism evidence="1 2">
    <name type="scientific">Candidatus Schekmanbacteria bacterium RBG_16_38_10</name>
    <dbReference type="NCBI Taxonomy" id="1817879"/>
    <lineage>
        <taxon>Bacteria</taxon>
        <taxon>Candidatus Schekmaniibacteriota</taxon>
    </lineage>
</organism>
<evidence type="ECO:0000313" key="2">
    <source>
        <dbReference type="Proteomes" id="UP000178797"/>
    </source>
</evidence>
<accession>A0A1F7RYK5</accession>
<protein>
    <recommendedName>
        <fullName evidence="3">Transcriptional regulator</fullName>
    </recommendedName>
</protein>
<dbReference type="InterPro" id="IPR038390">
    <property type="entry name" value="Metal_Tscrpt_repr_sf"/>
</dbReference>
<proteinExistence type="predicted"/>
<dbReference type="InterPro" id="IPR003735">
    <property type="entry name" value="Metal_Tscrpt_repr"/>
</dbReference>
<name>A0A1F7RYK5_9BACT</name>
<sequence length="91" mass="10123">MIDDITKDESLSRLKKIEGQVRGIGRMIEEKQYCIDILTQIAAASSALSNVAKLVLKKHVETCVSEAIKSGKEKGKIEELLNVIFKFKNST</sequence>
<dbReference type="Proteomes" id="UP000178797">
    <property type="component" value="Unassembled WGS sequence"/>
</dbReference>
<dbReference type="Pfam" id="PF02583">
    <property type="entry name" value="Trns_repr_metal"/>
    <property type="match status" value="1"/>
</dbReference>
<dbReference type="PANTHER" id="PTHR33677">
    <property type="entry name" value="TRANSCRIPTIONAL REPRESSOR FRMR-RELATED"/>
    <property type="match status" value="1"/>
</dbReference>
<dbReference type="Gene3D" id="1.20.58.1000">
    <property type="entry name" value="Metal-sensitive repressor, helix protomer"/>
    <property type="match status" value="1"/>
</dbReference>
<dbReference type="GO" id="GO:0003677">
    <property type="term" value="F:DNA binding"/>
    <property type="evidence" value="ECO:0007669"/>
    <property type="project" value="InterPro"/>
</dbReference>
<dbReference type="PANTHER" id="PTHR33677:SF3">
    <property type="entry name" value="COPPER-SENSING TRANSCRIPTIONAL REPRESSOR RICR"/>
    <property type="match status" value="1"/>
</dbReference>
<evidence type="ECO:0008006" key="3">
    <source>
        <dbReference type="Google" id="ProtNLM"/>
    </source>
</evidence>
<dbReference type="CDD" id="cd10148">
    <property type="entry name" value="CsoR-like_DUF156"/>
    <property type="match status" value="1"/>
</dbReference>
<evidence type="ECO:0000313" key="1">
    <source>
        <dbReference type="EMBL" id="OGL46612.1"/>
    </source>
</evidence>
<comment type="caution">
    <text evidence="1">The sequence shown here is derived from an EMBL/GenBank/DDBJ whole genome shotgun (WGS) entry which is preliminary data.</text>
</comment>
<reference evidence="1 2" key="1">
    <citation type="journal article" date="2016" name="Nat. Commun.">
        <title>Thousands of microbial genomes shed light on interconnected biogeochemical processes in an aquifer system.</title>
        <authorList>
            <person name="Anantharaman K."/>
            <person name="Brown C.T."/>
            <person name="Hug L.A."/>
            <person name="Sharon I."/>
            <person name="Castelle C.J."/>
            <person name="Probst A.J."/>
            <person name="Thomas B.C."/>
            <person name="Singh A."/>
            <person name="Wilkins M.J."/>
            <person name="Karaoz U."/>
            <person name="Brodie E.L."/>
            <person name="Williams K.H."/>
            <person name="Hubbard S.S."/>
            <person name="Banfield J.F."/>
        </authorList>
    </citation>
    <scope>NUCLEOTIDE SEQUENCE [LARGE SCALE GENOMIC DNA]</scope>
</reference>
<dbReference type="EMBL" id="MGDE01000082">
    <property type="protein sequence ID" value="OGL46612.1"/>
    <property type="molecule type" value="Genomic_DNA"/>
</dbReference>